<dbReference type="GO" id="GO:0010340">
    <property type="term" value="F:carboxyl-O-methyltransferase activity"/>
    <property type="evidence" value="ECO:0007669"/>
    <property type="project" value="UniProtKB-UniRule"/>
</dbReference>
<dbReference type="OrthoDB" id="9760689at2"/>
<dbReference type="SUPFAM" id="SSF53335">
    <property type="entry name" value="S-adenosyl-L-methionine-dependent methyltransferases"/>
    <property type="match status" value="1"/>
</dbReference>
<keyword evidence="7 8" id="KW-0093">Biotin biosynthesis</keyword>
<dbReference type="HAMAP" id="MF_00835">
    <property type="entry name" value="BioC"/>
    <property type="match status" value="1"/>
</dbReference>
<dbReference type="InterPro" id="IPR013216">
    <property type="entry name" value="Methyltransf_11"/>
</dbReference>
<dbReference type="UniPathway" id="UPA00078"/>
<keyword evidence="4 8" id="KW-0489">Methyltransferase</keyword>
<sequence length="299" mass="34025">MAENFQVDKKGVRQAFDRAAKSYDAAAALQREINNRMMERLQYIKHDPKTILDLGSGTGYGTRALRTEYSKAHIVALDLALGMLMSARVQTPWWKRNLPLLQSRLDNYVCGDADRLPLKTSSVDMIWSNVTLQWCNDLNVTFAELHRVLAPEGLLMFSTFGPDTLKELRQAFSGLDGHTHVNRFTDMHDIGDVMMHAGFSAPVMDMEYITLTYLDLMSLLKEIKAMGAHNVTMGRRHGMMGKSEWAKLQSIYEQFRREGRLPATFEVVYGHAWVNQKNLKTSDGSQIIQMHIQRKKGAL</sequence>
<dbReference type="AlphaFoldDB" id="A0A4R3XY83"/>
<dbReference type="RefSeq" id="WP_124946232.1">
    <property type="nucleotide sequence ID" value="NZ_BHVT01000027.1"/>
</dbReference>
<comment type="catalytic activity">
    <reaction evidence="1 8">
        <text>malonyl-[ACP] + S-adenosyl-L-methionine = malonyl-[ACP] methyl ester + S-adenosyl-L-homocysteine</text>
        <dbReference type="Rhea" id="RHEA:17105"/>
        <dbReference type="Rhea" id="RHEA-COMP:9623"/>
        <dbReference type="Rhea" id="RHEA-COMP:9954"/>
        <dbReference type="ChEBI" id="CHEBI:57856"/>
        <dbReference type="ChEBI" id="CHEBI:59789"/>
        <dbReference type="ChEBI" id="CHEBI:78449"/>
        <dbReference type="ChEBI" id="CHEBI:78845"/>
        <dbReference type="EC" id="2.1.1.197"/>
    </reaction>
</comment>
<dbReference type="GO" id="GO:0032259">
    <property type="term" value="P:methylation"/>
    <property type="evidence" value="ECO:0007669"/>
    <property type="project" value="UniProtKB-KW"/>
</dbReference>
<dbReference type="PANTHER" id="PTHR13090:SF1">
    <property type="entry name" value="ARGININE-HYDROXYLASE NDUFAF5, MITOCHONDRIAL"/>
    <property type="match status" value="1"/>
</dbReference>
<evidence type="ECO:0000256" key="2">
    <source>
        <dbReference type="ARBA" id="ARBA00004746"/>
    </source>
</evidence>
<protein>
    <recommendedName>
        <fullName evidence="3 8">Malonyl-[acyl-carrier protein] O-methyltransferase</fullName>
        <shortName evidence="8">Malonyl-ACP O-methyltransferase</shortName>
        <ecNumber evidence="3 8">2.1.1.197</ecNumber>
    </recommendedName>
    <alternativeName>
        <fullName evidence="8">Biotin synthesis protein BioC</fullName>
    </alternativeName>
</protein>
<comment type="pathway">
    <text evidence="2 8">Cofactor biosynthesis; biotin biosynthesis.</text>
</comment>
<proteinExistence type="inferred from homology"/>
<gene>
    <name evidence="8" type="primary">bioC</name>
    <name evidence="10" type="ORF">EDC63_111111</name>
</gene>
<evidence type="ECO:0000256" key="3">
    <source>
        <dbReference type="ARBA" id="ARBA00012327"/>
    </source>
</evidence>
<evidence type="ECO:0000256" key="1">
    <source>
        <dbReference type="ARBA" id="ARBA00000852"/>
    </source>
</evidence>
<comment type="similarity">
    <text evidence="8">Belongs to the methyltransferase superfamily.</text>
</comment>
<dbReference type="InterPro" id="IPR029063">
    <property type="entry name" value="SAM-dependent_MTases_sf"/>
</dbReference>
<keyword evidence="5 8" id="KW-0808">Transferase</keyword>
<evidence type="ECO:0000256" key="8">
    <source>
        <dbReference type="HAMAP-Rule" id="MF_00835"/>
    </source>
</evidence>
<comment type="function">
    <text evidence="8">Converts the free carboxyl group of a malonyl-thioester to its methyl ester by transfer of a methyl group from S-adenosyl-L-methionine (SAM). It allows to synthesize pimeloyl-ACP via the fatty acid synthetic pathway.</text>
</comment>
<comment type="caution">
    <text evidence="10">The sequence shown here is derived from an EMBL/GenBank/DDBJ whole genome shotgun (WGS) entry which is preliminary data.</text>
</comment>
<dbReference type="EC" id="2.1.1.197" evidence="3 8"/>
<dbReference type="Pfam" id="PF08241">
    <property type="entry name" value="Methyltransf_11"/>
    <property type="match status" value="1"/>
</dbReference>
<name>A0A4R3XY83_9PROT</name>
<dbReference type="GO" id="GO:0009102">
    <property type="term" value="P:biotin biosynthetic process"/>
    <property type="evidence" value="ECO:0007669"/>
    <property type="project" value="UniProtKB-UniRule"/>
</dbReference>
<dbReference type="GO" id="GO:0102130">
    <property type="term" value="F:malonyl-CoA methyltransferase activity"/>
    <property type="evidence" value="ECO:0007669"/>
    <property type="project" value="UniProtKB-EC"/>
</dbReference>
<dbReference type="EMBL" id="SMCO01000011">
    <property type="protein sequence ID" value="TCV84765.1"/>
    <property type="molecule type" value="Genomic_DNA"/>
</dbReference>
<keyword evidence="11" id="KW-1185">Reference proteome</keyword>
<evidence type="ECO:0000256" key="4">
    <source>
        <dbReference type="ARBA" id="ARBA00022603"/>
    </source>
</evidence>
<evidence type="ECO:0000256" key="7">
    <source>
        <dbReference type="ARBA" id="ARBA00022756"/>
    </source>
</evidence>
<evidence type="ECO:0000313" key="11">
    <source>
        <dbReference type="Proteomes" id="UP000295367"/>
    </source>
</evidence>
<accession>A0A4R3XY83</accession>
<feature type="domain" description="Methyltransferase type 11" evidence="9">
    <location>
        <begin position="52"/>
        <end position="157"/>
    </location>
</feature>
<dbReference type="GO" id="GO:0008757">
    <property type="term" value="F:S-adenosylmethionine-dependent methyltransferase activity"/>
    <property type="evidence" value="ECO:0007669"/>
    <property type="project" value="InterPro"/>
</dbReference>
<dbReference type="InterPro" id="IPR050602">
    <property type="entry name" value="Malonyl-ACP_OMT"/>
</dbReference>
<dbReference type="CDD" id="cd02440">
    <property type="entry name" value="AdoMet_MTases"/>
    <property type="match status" value="1"/>
</dbReference>
<organism evidence="10 11">
    <name type="scientific">Sulfurirhabdus autotrophica</name>
    <dbReference type="NCBI Taxonomy" id="1706046"/>
    <lineage>
        <taxon>Bacteria</taxon>
        <taxon>Pseudomonadati</taxon>
        <taxon>Pseudomonadota</taxon>
        <taxon>Betaproteobacteria</taxon>
        <taxon>Nitrosomonadales</taxon>
        <taxon>Sulfuricellaceae</taxon>
        <taxon>Sulfurirhabdus</taxon>
    </lineage>
</organism>
<dbReference type="InterPro" id="IPR011814">
    <property type="entry name" value="BioC"/>
</dbReference>
<evidence type="ECO:0000313" key="10">
    <source>
        <dbReference type="EMBL" id="TCV84765.1"/>
    </source>
</evidence>
<dbReference type="Gene3D" id="3.40.50.150">
    <property type="entry name" value="Vaccinia Virus protein VP39"/>
    <property type="match status" value="1"/>
</dbReference>
<dbReference type="NCBIfam" id="TIGR02072">
    <property type="entry name" value="BioC"/>
    <property type="match status" value="1"/>
</dbReference>
<dbReference type="Proteomes" id="UP000295367">
    <property type="component" value="Unassembled WGS sequence"/>
</dbReference>
<evidence type="ECO:0000256" key="6">
    <source>
        <dbReference type="ARBA" id="ARBA00022691"/>
    </source>
</evidence>
<dbReference type="PANTHER" id="PTHR13090">
    <property type="entry name" value="ARGININE-HYDROXYLASE NDUFAF5, MITOCHONDRIAL"/>
    <property type="match status" value="1"/>
</dbReference>
<reference evidence="10 11" key="1">
    <citation type="submission" date="2019-03" db="EMBL/GenBank/DDBJ databases">
        <title>Genomic Encyclopedia of Type Strains, Phase IV (KMG-IV): sequencing the most valuable type-strain genomes for metagenomic binning, comparative biology and taxonomic classification.</title>
        <authorList>
            <person name="Goeker M."/>
        </authorList>
    </citation>
    <scope>NUCLEOTIDE SEQUENCE [LARGE SCALE GENOMIC DNA]</scope>
    <source>
        <strain evidence="10 11">DSM 100309</strain>
    </source>
</reference>
<evidence type="ECO:0000256" key="5">
    <source>
        <dbReference type="ARBA" id="ARBA00022679"/>
    </source>
</evidence>
<keyword evidence="6 8" id="KW-0949">S-adenosyl-L-methionine</keyword>
<evidence type="ECO:0000259" key="9">
    <source>
        <dbReference type="Pfam" id="PF08241"/>
    </source>
</evidence>